<proteinExistence type="predicted"/>
<sequence>MGWLGYEDVVTALRFTGRLTGAVLVAVAFTTLLGAVAAADHWLSGKYDSSGVIALIGTFAAALTNLFVWAEILKNGDYWYFQVLFGLLTVGSVWAAFTVYRTLDQIPAPKRVAATLVVTTVIAVANFGYQNLYQPSQRETLPVIRLDVGKAMQNRGGRSFSVPVDIEIENRGDAAFYVLATEFHAMAEQVRLSRKDRSTRDWRADAERWKDFRAYNPVSRREIHQPGVLVSAQPWMPYGRWIYAKDMFSARVVVQLPKKNRYDQLTFYAGAHLTRKDLSSVDRLKASGSSWENKSRVAAWVKKQKDFSSLAYESRIRENNSIDARTRKARYITVYWQFGQHGVNLLETINTSGGKDESQDVVENRYGVRQVYTGPVTTTLWDVKNQH</sequence>
<dbReference type="Proteomes" id="UP000619355">
    <property type="component" value="Unassembled WGS sequence"/>
</dbReference>
<feature type="transmembrane region" description="Helical" evidence="1">
    <location>
        <begin position="78"/>
        <end position="100"/>
    </location>
</feature>
<name>A0A919C5C5_9ACTN</name>
<evidence type="ECO:0000313" key="3">
    <source>
        <dbReference type="Proteomes" id="UP000619355"/>
    </source>
</evidence>
<keyword evidence="3" id="KW-1185">Reference proteome</keyword>
<accession>A0A919C5C5</accession>
<feature type="transmembrane region" description="Helical" evidence="1">
    <location>
        <begin position="20"/>
        <end position="39"/>
    </location>
</feature>
<organism evidence="2 3">
    <name type="scientific">Streptomyces capoamus</name>
    <dbReference type="NCBI Taxonomy" id="68183"/>
    <lineage>
        <taxon>Bacteria</taxon>
        <taxon>Bacillati</taxon>
        <taxon>Actinomycetota</taxon>
        <taxon>Actinomycetes</taxon>
        <taxon>Kitasatosporales</taxon>
        <taxon>Streptomycetaceae</taxon>
        <taxon>Streptomyces</taxon>
    </lineage>
</organism>
<feature type="transmembrane region" description="Helical" evidence="1">
    <location>
        <begin position="51"/>
        <end position="72"/>
    </location>
</feature>
<reference evidence="3" key="1">
    <citation type="journal article" date="2019" name="Int. J. Syst. Evol. Microbiol.">
        <title>The Global Catalogue of Microorganisms (GCM) 10K type strain sequencing project: providing services to taxonomists for standard genome sequencing and annotation.</title>
        <authorList>
            <consortium name="The Broad Institute Genomics Platform"/>
            <consortium name="The Broad Institute Genome Sequencing Center for Infectious Disease"/>
            <person name="Wu L."/>
            <person name="Ma J."/>
        </authorList>
    </citation>
    <scope>NUCLEOTIDE SEQUENCE [LARGE SCALE GENOMIC DNA]</scope>
    <source>
        <strain evidence="3">JCM 4253</strain>
    </source>
</reference>
<keyword evidence="1" id="KW-0812">Transmembrane</keyword>
<keyword evidence="1" id="KW-0472">Membrane</keyword>
<feature type="transmembrane region" description="Helical" evidence="1">
    <location>
        <begin position="112"/>
        <end position="129"/>
    </location>
</feature>
<evidence type="ECO:0000256" key="1">
    <source>
        <dbReference type="SAM" id="Phobius"/>
    </source>
</evidence>
<dbReference type="EMBL" id="BNBF01000009">
    <property type="protein sequence ID" value="GHG51559.1"/>
    <property type="molecule type" value="Genomic_DNA"/>
</dbReference>
<comment type="caution">
    <text evidence="2">The sequence shown here is derived from an EMBL/GenBank/DDBJ whole genome shotgun (WGS) entry which is preliminary data.</text>
</comment>
<gene>
    <name evidence="2" type="ORF">GCM10018980_34270</name>
</gene>
<evidence type="ECO:0000313" key="2">
    <source>
        <dbReference type="EMBL" id="GHG51559.1"/>
    </source>
</evidence>
<dbReference type="AlphaFoldDB" id="A0A919C5C5"/>
<keyword evidence="1" id="KW-1133">Transmembrane helix</keyword>
<protein>
    <submittedName>
        <fullName evidence="2">Uncharacterized protein</fullName>
    </submittedName>
</protein>